<feature type="compositionally biased region" description="Low complexity" evidence="2">
    <location>
        <begin position="75"/>
        <end position="142"/>
    </location>
</feature>
<evidence type="ECO:0000313" key="8">
    <source>
        <dbReference type="Proteomes" id="UP000516705"/>
    </source>
</evidence>
<evidence type="ECO:0000256" key="1">
    <source>
        <dbReference type="ARBA" id="ARBA00022729"/>
    </source>
</evidence>
<keyword evidence="1 3" id="KW-0732">Signal</keyword>
<feature type="region of interest" description="Disordered" evidence="2">
    <location>
        <begin position="999"/>
        <end position="1040"/>
    </location>
</feature>
<feature type="compositionally biased region" description="Low complexity" evidence="2">
    <location>
        <begin position="154"/>
        <end position="168"/>
    </location>
</feature>
<dbReference type="AlphaFoldDB" id="A0A7L6WMJ0"/>
<name>A0A7L6WMJ0_STRSL</name>
<feature type="compositionally biased region" description="Polar residues" evidence="2">
    <location>
        <begin position="1016"/>
        <end position="1027"/>
    </location>
</feature>
<feature type="chain" id="PRO_5031526821" evidence="3">
    <location>
        <begin position="40"/>
        <end position="1040"/>
    </location>
</feature>
<dbReference type="Pfam" id="PF08428">
    <property type="entry name" value="Rib"/>
    <property type="match status" value="4"/>
</dbReference>
<dbReference type="NCBIfam" id="TIGR01168">
    <property type="entry name" value="YSIRK_signal"/>
    <property type="match status" value="1"/>
</dbReference>
<reference evidence="7 8" key="1">
    <citation type="journal article" date="2020" name="Microbiol. Resour. Announc.">
        <title>Complete Genome Sequence of Streptococcus salivarius DB-B5, a Novel Probiotic Candidate Isolated from the Supragingival Plaque of a Healthy Female Subject.</title>
        <authorList>
            <person name="Fields F.R."/>
            <person name="Li X."/>
            <person name="Navarre W.W."/>
            <person name="Naito M."/>
        </authorList>
    </citation>
    <scope>NUCLEOTIDE SEQUENCE [LARGE SCALE GENOMIC DNA]</scope>
    <source>
        <strain evidence="7 8">DB-B5</strain>
    </source>
</reference>
<protein>
    <submittedName>
        <fullName evidence="7">YSIRK-type signal peptide-containing protein</fullName>
    </submittedName>
</protein>
<dbReference type="InterPro" id="IPR059115">
    <property type="entry name" value="Rib"/>
</dbReference>
<dbReference type="InterPro" id="IPR005877">
    <property type="entry name" value="YSIRK_signal_dom"/>
</dbReference>
<feature type="compositionally biased region" description="Polar residues" evidence="2">
    <location>
        <begin position="880"/>
        <end position="889"/>
    </location>
</feature>
<feature type="domain" description="Rib" evidence="5">
    <location>
        <begin position="775"/>
        <end position="850"/>
    </location>
</feature>
<dbReference type="NCBIfam" id="TIGR02331">
    <property type="entry name" value="rib_alpha"/>
    <property type="match status" value="4"/>
</dbReference>
<dbReference type="Proteomes" id="UP000516705">
    <property type="component" value="Chromosome"/>
</dbReference>
<feature type="compositionally biased region" description="Basic and acidic residues" evidence="2">
    <location>
        <begin position="999"/>
        <end position="1015"/>
    </location>
</feature>
<feature type="domain" description="Rib" evidence="5">
    <location>
        <begin position="1012"/>
        <end position="1039"/>
    </location>
</feature>
<evidence type="ECO:0000259" key="4">
    <source>
        <dbReference type="Pfam" id="PF04650"/>
    </source>
</evidence>
<feature type="region of interest" description="Disordered" evidence="2">
    <location>
        <begin position="851"/>
        <end position="889"/>
    </location>
</feature>
<dbReference type="Pfam" id="PF04650">
    <property type="entry name" value="YSIRK_signal"/>
    <property type="match status" value="1"/>
</dbReference>
<dbReference type="NCBIfam" id="NF038186">
    <property type="entry name" value="YPDG_rpt"/>
    <property type="match status" value="1"/>
</dbReference>
<dbReference type="EMBL" id="CP054153">
    <property type="protein sequence ID" value="QMI51357.1"/>
    <property type="molecule type" value="Genomic_DNA"/>
</dbReference>
<evidence type="ECO:0000313" key="7">
    <source>
        <dbReference type="EMBL" id="QMI51357.1"/>
    </source>
</evidence>
<gene>
    <name evidence="7" type="ORF">HRE60_06670</name>
</gene>
<evidence type="ECO:0000259" key="5">
    <source>
        <dbReference type="Pfam" id="PF08428"/>
    </source>
</evidence>
<evidence type="ECO:0000259" key="6">
    <source>
        <dbReference type="Pfam" id="PF18957"/>
    </source>
</evidence>
<feature type="region of interest" description="Disordered" evidence="2">
    <location>
        <begin position="75"/>
        <end position="173"/>
    </location>
</feature>
<feature type="compositionally biased region" description="Polar residues" evidence="2">
    <location>
        <begin position="858"/>
        <end position="869"/>
    </location>
</feature>
<feature type="signal peptide" evidence="3">
    <location>
        <begin position="1"/>
        <end position="39"/>
    </location>
</feature>
<organism evidence="7 8">
    <name type="scientific">Streptococcus salivarius</name>
    <dbReference type="NCBI Taxonomy" id="1304"/>
    <lineage>
        <taxon>Bacteria</taxon>
        <taxon>Bacillati</taxon>
        <taxon>Bacillota</taxon>
        <taxon>Bacilli</taxon>
        <taxon>Lactobacillales</taxon>
        <taxon>Streptococcaceae</taxon>
        <taxon>Streptococcus</taxon>
    </lineage>
</organism>
<feature type="region of interest" description="Disordered" evidence="2">
    <location>
        <begin position="776"/>
        <end position="807"/>
    </location>
</feature>
<evidence type="ECO:0000256" key="2">
    <source>
        <dbReference type="SAM" id="MobiDB-lite"/>
    </source>
</evidence>
<evidence type="ECO:0000256" key="3">
    <source>
        <dbReference type="SAM" id="SignalP"/>
    </source>
</evidence>
<dbReference type="InterPro" id="IPR044055">
    <property type="entry name" value="RibLong"/>
</dbReference>
<accession>A0A7L6WMJ0</accession>
<feature type="domain" description="Rib" evidence="5">
    <location>
        <begin position="933"/>
        <end position="1008"/>
    </location>
</feature>
<feature type="region of interest" description="Disordered" evidence="2">
    <location>
        <begin position="930"/>
        <end position="962"/>
    </location>
</feature>
<dbReference type="InterPro" id="IPR012706">
    <property type="entry name" value="Rib_alpha_Esp_rpt"/>
</dbReference>
<feature type="compositionally biased region" description="Polar residues" evidence="2">
    <location>
        <begin position="937"/>
        <end position="948"/>
    </location>
</feature>
<sequence>MGKDLFNEKKSRFSLRKLNIGVCSVLLGTLIMIGGTAQADENTETTAAPITPVAEAGETTASLVETRTVAETTPAATTAAATSAEAPAAVETPATSTAPATTTESATSQAAATSEAASTSAASTSETAQASTSEAAQATNSSEAEKPRVRSRRAVPAAAPTSATEASTKNVSTSIEAGDEYVTIRTDAASTVKVTVDGQEVSINGADGVYTFKRPSAGGTVVATATDASGKNATKQLIVSPSTVNGVIKPSDSSLTITNKFDTTGITTDKEPPYVVKNAGVEFDKVNDDGTISLTGTSWTRLAGGWAKDKAFPLGAHMILNFQNPTFYENIEKITIKPTASGSAQSFTRHEDGSVWSVPIANNTVASGGIGAAYDHPITITLKNGKTLNDLGLANTPLSFSSAWITGKDYGKVIPNKLVRESIDNSWFIASDNAKKTASDNGLTNAFTGTPGKGVNTQPTLKVLPRFTSDGKADSIELVYTMKVSAAMGVINLVSNTFQSVPYIEQELPKSLLPYLDLNETYIYKSDADGSAVSGVQKTKVVMDASGKLDTRNTDAISIATKSNPSQSDVDKVRSYIDKNILGTASGQLGSYTISYKIKDTVDSVELAKKLNAEIKKNNGMLLFEQWMERGVKPNLSAIQRSWKGNTEGVHQGSYANAFLDTNLLIVNAPKNQTYDVTYSKSVVTAGDTTQPQIPLVRDVEGKEVPVPSGTTFKAGTLPTGIDSVSVDENTGAITSKTSANATPGLVNVPMLVTYPDGTTETVDVPIEIKAKQTDADKYEPTAKDQTVNIGDTPDAKGSIGNVSDLPSGTKFEYKTPVDTTTAGEKDATVVVTYPDGSKDEVPVKVTVKDPRTDADKNTPTAKDQTVNIGDTPDAKGSIGNVSDLPSGTTFEYKTPVDTTTAGEKDATVVVTYPDGSKDEVPVKVTVKDPRTDADKNTPTAKDQTVNIGDTPDAKGSIGNVGDLPSGTKFEYKTPVDTTTAGEKDATVVVTYPDGSKDEVPVKVTVKDPRTDADKNTPTAKDQTVNIGDTPDAKNSIGNV</sequence>
<feature type="domain" description="Long Rib" evidence="6">
    <location>
        <begin position="673"/>
        <end position="770"/>
    </location>
</feature>
<feature type="domain" description="Rib" evidence="5">
    <location>
        <begin position="854"/>
        <end position="929"/>
    </location>
</feature>
<dbReference type="Pfam" id="PF18957">
    <property type="entry name" value="RibLong"/>
    <property type="match status" value="1"/>
</dbReference>
<proteinExistence type="predicted"/>
<feature type="domain" description="YSIRK Gram-positive signal peptide" evidence="4">
    <location>
        <begin position="8"/>
        <end position="32"/>
    </location>
</feature>